<evidence type="ECO:0000313" key="2">
    <source>
        <dbReference type="Proteomes" id="UP000269199"/>
    </source>
</evidence>
<reference evidence="1 2" key="1">
    <citation type="submission" date="2017-11" db="EMBL/GenBank/DDBJ databases">
        <title>Complete genome sequence of Herbaspirillum rubrisubalbicans DSM 11543.</title>
        <authorList>
            <person name="Chen M."/>
            <person name="An Q."/>
        </authorList>
    </citation>
    <scope>NUCLEOTIDE SEQUENCE [LARGE SCALE GENOMIC DNA]</scope>
    <source>
        <strain evidence="1 2">DSM 11543</strain>
    </source>
</reference>
<dbReference type="AlphaFoldDB" id="A0AAD0XJR9"/>
<organism evidence="1 2">
    <name type="scientific">Herbaspirillum rubrisubalbicans</name>
    <dbReference type="NCBI Taxonomy" id="80842"/>
    <lineage>
        <taxon>Bacteria</taxon>
        <taxon>Pseudomonadati</taxon>
        <taxon>Pseudomonadota</taxon>
        <taxon>Betaproteobacteria</taxon>
        <taxon>Burkholderiales</taxon>
        <taxon>Oxalobacteraceae</taxon>
        <taxon>Herbaspirillum</taxon>
    </lineage>
</organism>
<dbReference type="Proteomes" id="UP000269199">
    <property type="component" value="Chromosome"/>
</dbReference>
<accession>A0AAD0XJR9</accession>
<gene>
    <name evidence="1" type="ORF">RC54_06320</name>
</gene>
<name>A0AAD0XJR9_9BURK</name>
<dbReference type="EMBL" id="CP024996">
    <property type="protein sequence ID" value="AYR26930.1"/>
    <property type="molecule type" value="Genomic_DNA"/>
</dbReference>
<proteinExistence type="predicted"/>
<protein>
    <submittedName>
        <fullName evidence="1">Uncharacterized protein</fullName>
    </submittedName>
</protein>
<evidence type="ECO:0000313" key="1">
    <source>
        <dbReference type="EMBL" id="AYR26930.1"/>
    </source>
</evidence>
<sequence>MVPVGRMYPDSFCTTFTSKKRNQWLGEICISSNTDFISAMGFRDEVPDEERWGNREEHQIGYWKITPLFTYPMTPFILDPIKIYAAEADCFIEDGPVYRATSMCHTALYELRSGVFIYSVFHFFDNVKRKQKVQVSDIRNLWIHISKKISKESRR</sequence>